<keyword evidence="2" id="KW-1185">Reference proteome</keyword>
<evidence type="ECO:0000313" key="1">
    <source>
        <dbReference type="EMBL" id="NHR07907.1"/>
    </source>
</evidence>
<evidence type="ECO:0000313" key="2">
    <source>
        <dbReference type="Proteomes" id="UP001515641"/>
    </source>
</evidence>
<evidence type="ECO:0008006" key="3">
    <source>
        <dbReference type="Google" id="ProtNLM"/>
    </source>
</evidence>
<protein>
    <recommendedName>
        <fullName evidence="3">Baseplate protein J-like domain-containing protein</fullName>
    </recommendedName>
</protein>
<proteinExistence type="predicted"/>
<sequence>MKLISTADVPSEKLYELRESLRPDIDIKIQDSKVFLLSAEPPSWIQFIANSDWWIKSFAAMSALYVAEIVKEAAKDTWENRSKIIAMTIGSTNKIKIFAEKIIHFKRSIKENTELVLVLPTPHEHRGCSLLLDTKDPHDLSLQLALYIHHLPRVENLIRSNISGPNNIATGVALSLLPSGALQVSWLDYPSLENQVHILEVELNNI</sequence>
<name>A0ABX0LL57_9NEIS</name>
<dbReference type="Proteomes" id="UP001515641">
    <property type="component" value="Unassembled WGS sequence"/>
</dbReference>
<dbReference type="RefSeq" id="WP_166453633.1">
    <property type="nucleotide sequence ID" value="NZ_JAAOMA010000045.1"/>
</dbReference>
<comment type="caution">
    <text evidence="1">The sequence shown here is derived from an EMBL/GenBank/DDBJ whole genome shotgun (WGS) entry which is preliminary data.</text>
</comment>
<reference evidence="1 2" key="1">
    <citation type="submission" date="2020-03" db="EMBL/GenBank/DDBJ databases">
        <title>Draft genome sequence of environmentally isolated cultures.</title>
        <authorList>
            <person name="Wilson H.S."/>
            <person name="De Leon M.E."/>
        </authorList>
    </citation>
    <scope>NUCLEOTIDE SEQUENCE [LARGE SCALE GENOMIC DNA]</scope>
    <source>
        <strain evidence="1 2">HSC-31F16</strain>
    </source>
</reference>
<organism evidence="1 2">
    <name type="scientific">Chromobacterium fluminis</name>
    <dbReference type="NCBI Taxonomy" id="3044269"/>
    <lineage>
        <taxon>Bacteria</taxon>
        <taxon>Pseudomonadati</taxon>
        <taxon>Pseudomonadota</taxon>
        <taxon>Betaproteobacteria</taxon>
        <taxon>Neisseriales</taxon>
        <taxon>Chromobacteriaceae</taxon>
        <taxon>Chromobacterium</taxon>
    </lineage>
</organism>
<accession>A0ABX0LL57</accession>
<dbReference type="EMBL" id="JAAOMA010000045">
    <property type="protein sequence ID" value="NHR07907.1"/>
    <property type="molecule type" value="Genomic_DNA"/>
</dbReference>
<gene>
    <name evidence="1" type="ORF">HA052_22190</name>
</gene>